<keyword evidence="1" id="KW-1133">Transmembrane helix</keyword>
<reference evidence="2 3" key="1">
    <citation type="journal article" date="2016" name="Nat. Commun.">
        <title>Thousands of microbial genomes shed light on interconnected biogeochemical processes in an aquifer system.</title>
        <authorList>
            <person name="Anantharaman K."/>
            <person name="Brown C.T."/>
            <person name="Hug L.A."/>
            <person name="Sharon I."/>
            <person name="Castelle C.J."/>
            <person name="Probst A.J."/>
            <person name="Thomas B.C."/>
            <person name="Singh A."/>
            <person name="Wilkins M.J."/>
            <person name="Karaoz U."/>
            <person name="Brodie E.L."/>
            <person name="Williams K.H."/>
            <person name="Hubbard S.S."/>
            <person name="Banfield J.F."/>
        </authorList>
    </citation>
    <scope>NUCLEOTIDE SEQUENCE [LARGE SCALE GENOMIC DNA]</scope>
</reference>
<proteinExistence type="predicted"/>
<dbReference type="EMBL" id="MHWR01000040">
    <property type="protein sequence ID" value="OHB12339.1"/>
    <property type="molecule type" value="Genomic_DNA"/>
</dbReference>
<dbReference type="AlphaFoldDB" id="A0A1G2USH0"/>
<sequence length="189" mass="21431">MLRKQHAEPKFCLVVIYYVWFNQNNMKNNQKGFANVVLIGAIVVVLAIGGYFIIKNKNKSTNPIVSPINNIEDKMEIKIYFNDSNSSDPCNETYEVTRTIPKTLAVADASLKILFSENLTELKNNYLGVSIKDSVAVVNFKRPALDYLNNTACIQMSFKIPIEKTLLQYPTIKEVDYSIDGKVFTEFDA</sequence>
<accession>A0A1G2USH0</accession>
<keyword evidence="1" id="KW-0472">Membrane</keyword>
<evidence type="ECO:0000313" key="3">
    <source>
        <dbReference type="Proteomes" id="UP000177154"/>
    </source>
</evidence>
<protein>
    <recommendedName>
        <fullName evidence="4">GerMN domain-containing protein</fullName>
    </recommendedName>
</protein>
<dbReference type="Proteomes" id="UP000177154">
    <property type="component" value="Unassembled WGS sequence"/>
</dbReference>
<evidence type="ECO:0008006" key="4">
    <source>
        <dbReference type="Google" id="ProtNLM"/>
    </source>
</evidence>
<keyword evidence="1" id="KW-0812">Transmembrane</keyword>
<name>A0A1G2USH0_9BACT</name>
<evidence type="ECO:0000313" key="2">
    <source>
        <dbReference type="EMBL" id="OHB12339.1"/>
    </source>
</evidence>
<gene>
    <name evidence="2" type="ORF">A2Y49_02900</name>
</gene>
<organism evidence="2 3">
    <name type="scientific">Candidatus Zambryskibacteria bacterium RIFCSPLOWO2_12_39_8</name>
    <dbReference type="NCBI Taxonomy" id="1802774"/>
    <lineage>
        <taxon>Bacteria</taxon>
        <taxon>Candidatus Zambryskiibacteriota</taxon>
    </lineage>
</organism>
<feature type="transmembrane region" description="Helical" evidence="1">
    <location>
        <begin position="33"/>
        <end position="54"/>
    </location>
</feature>
<evidence type="ECO:0000256" key="1">
    <source>
        <dbReference type="SAM" id="Phobius"/>
    </source>
</evidence>
<comment type="caution">
    <text evidence="2">The sequence shown here is derived from an EMBL/GenBank/DDBJ whole genome shotgun (WGS) entry which is preliminary data.</text>
</comment>